<organism evidence="1 2">
    <name type="scientific">Austropuccinia psidii MF-1</name>
    <dbReference type="NCBI Taxonomy" id="1389203"/>
    <lineage>
        <taxon>Eukaryota</taxon>
        <taxon>Fungi</taxon>
        <taxon>Dikarya</taxon>
        <taxon>Basidiomycota</taxon>
        <taxon>Pucciniomycotina</taxon>
        <taxon>Pucciniomycetes</taxon>
        <taxon>Pucciniales</taxon>
        <taxon>Sphaerophragmiaceae</taxon>
        <taxon>Austropuccinia</taxon>
    </lineage>
</organism>
<evidence type="ECO:0000313" key="1">
    <source>
        <dbReference type="EMBL" id="MBW0537126.1"/>
    </source>
</evidence>
<evidence type="ECO:0000313" key="2">
    <source>
        <dbReference type="Proteomes" id="UP000765509"/>
    </source>
</evidence>
<proteinExistence type="predicted"/>
<reference evidence="1" key="1">
    <citation type="submission" date="2021-03" db="EMBL/GenBank/DDBJ databases">
        <title>Draft genome sequence of rust myrtle Austropuccinia psidii MF-1, a brazilian biotype.</title>
        <authorList>
            <person name="Quecine M.C."/>
            <person name="Pachon D.M.R."/>
            <person name="Bonatelli M.L."/>
            <person name="Correr F.H."/>
            <person name="Franceschini L.M."/>
            <person name="Leite T.F."/>
            <person name="Margarido G.R.A."/>
            <person name="Almeida C.A."/>
            <person name="Ferrarezi J.A."/>
            <person name="Labate C.A."/>
        </authorList>
    </citation>
    <scope>NUCLEOTIDE SEQUENCE</scope>
    <source>
        <strain evidence="1">MF-1</strain>
    </source>
</reference>
<dbReference type="OrthoDB" id="2518478at2759"/>
<sequence length="116" mass="14078">MKGYEEKNWTKLKEELTTEWGRVEPDRRYRPELLEKIFSNTKRAVGIRNLAECKRFIGQYEKITDYLYKYGYIRREFENNEELNASLSPEMRTSIIKEMRRDKVMIQERDGGYIVP</sequence>
<comment type="caution">
    <text evidence="1">The sequence shown here is derived from an EMBL/GenBank/DDBJ whole genome shotgun (WGS) entry which is preliminary data.</text>
</comment>
<name>A0A9Q3FH05_9BASI</name>
<gene>
    <name evidence="1" type="ORF">O181_076841</name>
</gene>
<dbReference type="AlphaFoldDB" id="A0A9Q3FH05"/>
<dbReference type="EMBL" id="AVOT02041769">
    <property type="protein sequence ID" value="MBW0537126.1"/>
    <property type="molecule type" value="Genomic_DNA"/>
</dbReference>
<dbReference type="Proteomes" id="UP000765509">
    <property type="component" value="Unassembled WGS sequence"/>
</dbReference>
<protein>
    <submittedName>
        <fullName evidence="1">Uncharacterized protein</fullName>
    </submittedName>
</protein>
<accession>A0A9Q3FH05</accession>
<keyword evidence="2" id="KW-1185">Reference proteome</keyword>